<protein>
    <submittedName>
        <fullName evidence="3">Exonuclease SbcCD subunit D</fullName>
    </submittedName>
</protein>
<dbReference type="InterPro" id="IPR029052">
    <property type="entry name" value="Metallo-depent_PP-like"/>
</dbReference>
<evidence type="ECO:0000259" key="2">
    <source>
        <dbReference type="Pfam" id="PF00149"/>
    </source>
</evidence>
<keyword evidence="4" id="KW-1185">Reference proteome</keyword>
<dbReference type="PANTHER" id="PTHR30337">
    <property type="entry name" value="COMPONENT OF ATP-DEPENDENT DSDNA EXONUCLEASE"/>
    <property type="match status" value="1"/>
</dbReference>
<feature type="domain" description="Calcineurin-like phosphoesterase" evidence="2">
    <location>
        <begin position="21"/>
        <end position="219"/>
    </location>
</feature>
<proteinExistence type="predicted"/>
<reference evidence="4" key="1">
    <citation type="journal article" date="2019" name="Int. J. Syst. Evol. Microbiol.">
        <title>The Global Catalogue of Microorganisms (GCM) 10K type strain sequencing project: providing services to taxonomists for standard genome sequencing and annotation.</title>
        <authorList>
            <consortium name="The Broad Institute Genomics Platform"/>
            <consortium name="The Broad Institute Genome Sequencing Center for Infectious Disease"/>
            <person name="Wu L."/>
            <person name="Ma J."/>
        </authorList>
    </citation>
    <scope>NUCLEOTIDE SEQUENCE [LARGE SCALE GENOMIC DNA]</scope>
    <source>
        <strain evidence="4">KCTC 15012</strain>
    </source>
</reference>
<dbReference type="Gene3D" id="3.60.21.10">
    <property type="match status" value="1"/>
</dbReference>
<gene>
    <name evidence="3" type="ORF">ACFSNB_01670</name>
</gene>
<evidence type="ECO:0000256" key="1">
    <source>
        <dbReference type="ARBA" id="ARBA00022801"/>
    </source>
</evidence>
<dbReference type="RefSeq" id="WP_377313872.1">
    <property type="nucleotide sequence ID" value="NZ_JBHUIY010000002.1"/>
</dbReference>
<name>A0ABW5C6J3_9PROT</name>
<dbReference type="InterPro" id="IPR004843">
    <property type="entry name" value="Calcineurin-like_PHP"/>
</dbReference>
<keyword evidence="3" id="KW-0269">Exonuclease</keyword>
<accession>A0ABW5C6J3</accession>
<dbReference type="Pfam" id="PF00149">
    <property type="entry name" value="Metallophos"/>
    <property type="match status" value="1"/>
</dbReference>
<organism evidence="3 4">
    <name type="scientific">Phaeospirillum tilakii</name>
    <dbReference type="NCBI Taxonomy" id="741673"/>
    <lineage>
        <taxon>Bacteria</taxon>
        <taxon>Pseudomonadati</taxon>
        <taxon>Pseudomonadota</taxon>
        <taxon>Alphaproteobacteria</taxon>
        <taxon>Rhodospirillales</taxon>
        <taxon>Rhodospirillaceae</taxon>
        <taxon>Phaeospirillum</taxon>
    </lineage>
</organism>
<dbReference type="SUPFAM" id="SSF56300">
    <property type="entry name" value="Metallo-dependent phosphatases"/>
    <property type="match status" value="1"/>
</dbReference>
<keyword evidence="1" id="KW-0378">Hydrolase</keyword>
<comment type="caution">
    <text evidence="3">The sequence shown here is derived from an EMBL/GenBank/DDBJ whole genome shotgun (WGS) entry which is preliminary data.</text>
</comment>
<dbReference type="EMBL" id="JBHUIY010000002">
    <property type="protein sequence ID" value="MFD2232507.1"/>
    <property type="molecule type" value="Genomic_DNA"/>
</dbReference>
<dbReference type="PANTHER" id="PTHR30337:SF7">
    <property type="entry name" value="PHOSPHOESTERASE"/>
    <property type="match status" value="1"/>
</dbReference>
<dbReference type="CDD" id="cd00840">
    <property type="entry name" value="MPP_Mre11_N"/>
    <property type="match status" value="1"/>
</dbReference>
<dbReference type="InterPro" id="IPR050535">
    <property type="entry name" value="DNA_Repair-Maintenance_Comp"/>
</dbReference>
<dbReference type="GO" id="GO:0004527">
    <property type="term" value="F:exonuclease activity"/>
    <property type="evidence" value="ECO:0007669"/>
    <property type="project" value="UniProtKB-KW"/>
</dbReference>
<dbReference type="InterPro" id="IPR041796">
    <property type="entry name" value="Mre11_N"/>
</dbReference>
<dbReference type="Proteomes" id="UP001597296">
    <property type="component" value="Unassembled WGS sequence"/>
</dbReference>
<evidence type="ECO:0000313" key="4">
    <source>
        <dbReference type="Proteomes" id="UP001597296"/>
    </source>
</evidence>
<sequence length="443" mass="46889">MRPLAGPGGARETGEGIIAAFRFVHAADLHLDSPLRSLALRDPDLAALIGSATRQALARIVDLCLDEQVDALLLAGDLYDGDQTSMKTARFLADQLGRLAAAGIRVFIVRGNHDAASRISRELVLPDSVKVFTGRAEAVVIERGRGARPVAVHGLSFAKPQAPDSLLPRYRAPLPDTINLGLMHTSLGGSPGHDPYAPCRLADLQATGFDYWALGHIHQRSVAEGRTTVVMAGMPQGRDVNEAGAKSATLVTIGDDGAVTVEERVTCQAQFERVTLDLSGIEDWGDLAAALERGLGQARDGLAAPHLVARLRLGGTTPLAWRIRRDLDLLTEEARRRAGLVGGCWVEAVETTCRPPASGGEDETDPLCELRRLIDDEIAGSDGFAAELARLADELRGPLPAECRDLFGGDAVAARARLAELAAEGIDEVFAHLAGDGASGEEG</sequence>
<evidence type="ECO:0000313" key="3">
    <source>
        <dbReference type="EMBL" id="MFD2232507.1"/>
    </source>
</evidence>
<keyword evidence="3" id="KW-0540">Nuclease</keyword>